<evidence type="ECO:0000256" key="6">
    <source>
        <dbReference type="ARBA" id="ARBA00045523"/>
    </source>
</evidence>
<dbReference type="SMR" id="A0A3B6TZQ5"/>
<sequence length="451" mass="50433">MFYLVGEGRGGNTTKMADGHDNDKNIEIWKVKKLIKGLDAARGNGTSMISLIMPPRDQVSRVTKMLGDEYGTASNIKSRVNRQSVLAAITSAQQRLKLYNRVPPNGLVLYTGTIVTDEGKEKKVTFDFEPFRPINASLYLCDNKFHTEALNELLESDDKFGFIVMDGNGTLFGTLSGNTREVLHKFSVDLPKKHGRGGQSALRFARLRMEKRHNYVRKTAELATQFFINPATSQPNVSGLILAGSADFKTELSQSDMFDQRLATKILKVVDVSYGGENGFNQAIEISAEVLSNVKFIQEKKLIGKYFEEISQDTGKYVFGVDDTMAALEMGAVETLIVWENLDINRYVLKNSATGETAVKHFNKAQEADQSNFKDKATSADLEVVENTSLLEWFAENYRQFGCTLEFITNKSQEGSQFCRGFGGIGGILRYQVEVNAYEDVSDEEYDEDFE</sequence>
<dbReference type="Proteomes" id="UP000019116">
    <property type="component" value="Chromosome Un"/>
</dbReference>
<name>A0A3B6TZQ5_WHEAT</name>
<evidence type="ECO:0000256" key="2">
    <source>
        <dbReference type="ARBA" id="ARBA00005326"/>
    </source>
</evidence>
<dbReference type="OMA" id="ESGEDHN"/>
<proteinExistence type="inferred from homology"/>
<dbReference type="Gramene" id="TraesCAD_scaffold_125109_01G000100.1">
    <property type="protein sequence ID" value="TraesCAD_scaffold_125109_01G000100.1"/>
    <property type="gene ID" value="TraesCAD_scaffold_125109_01G000100"/>
</dbReference>
<accession>A0A3B6TZQ5</accession>
<dbReference type="AlphaFoldDB" id="A0A3B6TZQ5"/>
<dbReference type="InterPro" id="IPR024049">
    <property type="entry name" value="eRF1_1_sf"/>
</dbReference>
<organism evidence="8">
    <name type="scientific">Triticum aestivum</name>
    <name type="common">Wheat</name>
    <dbReference type="NCBI Taxonomy" id="4565"/>
    <lineage>
        <taxon>Eukaryota</taxon>
        <taxon>Viridiplantae</taxon>
        <taxon>Streptophyta</taxon>
        <taxon>Embryophyta</taxon>
        <taxon>Tracheophyta</taxon>
        <taxon>Spermatophyta</taxon>
        <taxon>Magnoliopsida</taxon>
        <taxon>Liliopsida</taxon>
        <taxon>Poales</taxon>
        <taxon>Poaceae</taxon>
        <taxon>BOP clade</taxon>
        <taxon>Pooideae</taxon>
        <taxon>Triticodae</taxon>
        <taxon>Triticeae</taxon>
        <taxon>Triticinae</taxon>
        <taxon>Triticum</taxon>
    </lineage>
</organism>
<protein>
    <recommendedName>
        <fullName evidence="7">eRF1/Pelota-like N-terminal domain-containing protein</fullName>
    </recommendedName>
</protein>
<evidence type="ECO:0000256" key="4">
    <source>
        <dbReference type="ARBA" id="ARBA00022604"/>
    </source>
</evidence>
<evidence type="ECO:0000256" key="5">
    <source>
        <dbReference type="ARBA" id="ARBA00022917"/>
    </source>
</evidence>
<dbReference type="Pfam" id="PF03465">
    <property type="entry name" value="eRF1_3"/>
    <property type="match status" value="1"/>
</dbReference>
<evidence type="ECO:0000313" key="9">
    <source>
        <dbReference type="Proteomes" id="UP000019116"/>
    </source>
</evidence>
<dbReference type="SUPFAM" id="SSF55315">
    <property type="entry name" value="L30e-like"/>
    <property type="match status" value="1"/>
</dbReference>
<dbReference type="GO" id="GO:0002184">
    <property type="term" value="P:cytoplasmic translational termination"/>
    <property type="evidence" value="ECO:0000318"/>
    <property type="project" value="GO_Central"/>
</dbReference>
<dbReference type="GO" id="GO:0016149">
    <property type="term" value="F:translation release factor activity, codon specific"/>
    <property type="evidence" value="ECO:0000318"/>
    <property type="project" value="GO_Central"/>
</dbReference>
<dbReference type="GO" id="GO:1990825">
    <property type="term" value="F:sequence-specific mRNA binding"/>
    <property type="evidence" value="ECO:0000318"/>
    <property type="project" value="GO_Central"/>
</dbReference>
<evidence type="ECO:0000259" key="7">
    <source>
        <dbReference type="SMART" id="SM01194"/>
    </source>
</evidence>
<dbReference type="Gramene" id="TraesCSU03G0047000.1">
    <property type="protein sequence ID" value="TraesCSU03G0047000.1.CDS1"/>
    <property type="gene ID" value="TraesCSU03G0047000"/>
</dbReference>
<dbReference type="InterPro" id="IPR005141">
    <property type="entry name" value="eRF1_2"/>
</dbReference>
<dbReference type="InterPro" id="IPR042226">
    <property type="entry name" value="eFR1_2_sf"/>
</dbReference>
<dbReference type="Gramene" id="TraesWEE_scaffold_098164_01G000100.1">
    <property type="protein sequence ID" value="TraesWEE_scaffold_098164_01G000100.1"/>
    <property type="gene ID" value="TraesWEE_scaffold_098164_01G000100"/>
</dbReference>
<comment type="function">
    <text evidence="6">Directs the termination of nascent peptide synthesis (translation) in response to the termination codons UAA, UAG and UGA. Modulates plant growth and development.</text>
</comment>
<dbReference type="InterPro" id="IPR004403">
    <property type="entry name" value="Peptide_chain-rel_eRF1/aRF1"/>
</dbReference>
<dbReference type="FunFam" id="3.30.960.10:FF:000001">
    <property type="entry name" value="Eukaryotic peptide chain release factor subunit 1"/>
    <property type="match status" value="1"/>
</dbReference>
<dbReference type="Gene3D" id="3.30.420.60">
    <property type="entry name" value="eRF1 domain 2"/>
    <property type="match status" value="1"/>
</dbReference>
<comment type="subcellular location">
    <subcellularLocation>
        <location evidence="1">Cytoplasm</location>
    </subcellularLocation>
</comment>
<keyword evidence="9" id="KW-1185">Reference proteome</keyword>
<dbReference type="GO" id="GO:0005829">
    <property type="term" value="C:cytosol"/>
    <property type="evidence" value="ECO:0000318"/>
    <property type="project" value="GO_Central"/>
</dbReference>
<dbReference type="FunFam" id="3.30.1330.30:FF:000006">
    <property type="entry name" value="Peptide chain release factor subunit 1"/>
    <property type="match status" value="1"/>
</dbReference>
<keyword evidence="4" id="KW-0341">Growth regulation</keyword>
<dbReference type="OrthoDB" id="10254527at2759"/>
<dbReference type="SMART" id="SM01194">
    <property type="entry name" value="eRF1_1"/>
    <property type="match status" value="1"/>
</dbReference>
<dbReference type="GO" id="GO:0018444">
    <property type="term" value="C:translation release factor complex"/>
    <property type="evidence" value="ECO:0000318"/>
    <property type="project" value="GO_Central"/>
</dbReference>
<dbReference type="Gramene" id="TraesCLE_scaffold_109762_01G000100.1">
    <property type="protein sequence ID" value="TraesCLE_scaffold_109762_01G000100.1"/>
    <property type="gene ID" value="TraesCLE_scaffold_109762_01G000100"/>
</dbReference>
<reference evidence="8" key="1">
    <citation type="submission" date="2018-08" db="EMBL/GenBank/DDBJ databases">
        <authorList>
            <person name="Rossello M."/>
        </authorList>
    </citation>
    <scope>NUCLEOTIDE SEQUENCE [LARGE SCALE GENOMIC DNA]</scope>
    <source>
        <strain evidence="8">cv. Chinese Spring</strain>
    </source>
</reference>
<dbReference type="Gene3D" id="3.30.1330.30">
    <property type="match status" value="1"/>
</dbReference>
<reference evidence="8" key="2">
    <citation type="submission" date="2018-10" db="UniProtKB">
        <authorList>
            <consortium name="EnsemblPlants"/>
        </authorList>
    </citation>
    <scope>IDENTIFICATION</scope>
</reference>
<dbReference type="FunFam" id="3.30.420.60:FF:000001">
    <property type="entry name" value="Eukaryotic peptide chain release factor subunit 1"/>
    <property type="match status" value="1"/>
</dbReference>
<dbReference type="Gramene" id="TraesROB_scaffold_140729_01G000100.1">
    <property type="protein sequence ID" value="TraesROB_scaffold_140729_01G000100.1"/>
    <property type="gene ID" value="TraesROB_scaffold_140729_01G000100"/>
</dbReference>
<dbReference type="InterPro" id="IPR005142">
    <property type="entry name" value="eRF1_3"/>
</dbReference>
<dbReference type="SUPFAM" id="SSF55481">
    <property type="entry name" value="N-terminal domain of eukaryotic peptide chain release factor subunit 1, ERF1"/>
    <property type="match status" value="1"/>
</dbReference>
<dbReference type="InterPro" id="IPR029064">
    <property type="entry name" value="Ribosomal_eL30-like_sf"/>
</dbReference>
<dbReference type="PANTHER" id="PTHR10113">
    <property type="entry name" value="PEPTIDE CHAIN RELEASE FACTOR SUBUNIT 1"/>
    <property type="match status" value="1"/>
</dbReference>
<feature type="domain" description="eRF1/Pelota-like N-terminal" evidence="7">
    <location>
        <begin position="19"/>
        <end position="155"/>
    </location>
</feature>
<dbReference type="Gramene" id="TraesCSU02G051800.1">
    <property type="protein sequence ID" value="TraesCSU02G051800.1.cds1"/>
    <property type="gene ID" value="TraesCSU02G051800"/>
</dbReference>
<dbReference type="SUPFAM" id="SSF53137">
    <property type="entry name" value="Translational machinery components"/>
    <property type="match status" value="1"/>
</dbReference>
<dbReference type="Gene3D" id="3.30.960.10">
    <property type="entry name" value="eRF1 domain 1"/>
    <property type="match status" value="1"/>
</dbReference>
<evidence type="ECO:0000256" key="3">
    <source>
        <dbReference type="ARBA" id="ARBA00022490"/>
    </source>
</evidence>
<dbReference type="InterPro" id="IPR005140">
    <property type="entry name" value="eRF1_Pelota-like_N"/>
</dbReference>
<dbReference type="STRING" id="4565.A0A3B6TZQ5"/>
<dbReference type="Pfam" id="PF03464">
    <property type="entry name" value="eRF1_2"/>
    <property type="match status" value="1"/>
</dbReference>
<dbReference type="NCBIfam" id="TIGR03676">
    <property type="entry name" value="aRF1_eRF1"/>
    <property type="match status" value="1"/>
</dbReference>
<dbReference type="EnsemblPlants" id="TraesCSU02G051800.1">
    <property type="protein sequence ID" value="TraesCSU02G051800.1.cds1"/>
    <property type="gene ID" value="TraesCSU02G051800"/>
</dbReference>
<keyword evidence="3" id="KW-0963">Cytoplasm</keyword>
<comment type="similarity">
    <text evidence="2">Belongs to the eukaryotic release factor 1 family.</text>
</comment>
<dbReference type="Pfam" id="PF03463">
    <property type="entry name" value="eRF1_1"/>
    <property type="match status" value="1"/>
</dbReference>
<evidence type="ECO:0000313" key="8">
    <source>
        <dbReference type="EnsemblPlants" id="TraesCSU02G051800.1.cds1"/>
    </source>
</evidence>
<keyword evidence="5" id="KW-0648">Protein biosynthesis</keyword>
<evidence type="ECO:0000256" key="1">
    <source>
        <dbReference type="ARBA" id="ARBA00004496"/>
    </source>
</evidence>